<protein>
    <submittedName>
        <fullName evidence="3">DUF3152 domain-containing protein</fullName>
    </submittedName>
</protein>
<keyword evidence="4" id="KW-1185">Reference proteome</keyword>
<feature type="compositionally biased region" description="Basic residues" evidence="1">
    <location>
        <begin position="9"/>
        <end position="20"/>
    </location>
</feature>
<feature type="region of interest" description="Disordered" evidence="1">
    <location>
        <begin position="1"/>
        <end position="20"/>
    </location>
</feature>
<dbReference type="Pfam" id="PF11350">
    <property type="entry name" value="DUF3152"/>
    <property type="match status" value="1"/>
</dbReference>
<dbReference type="Gene3D" id="3.40.390.10">
    <property type="entry name" value="Collagenase (Catalytic Domain)"/>
    <property type="match status" value="1"/>
</dbReference>
<feature type="region of interest" description="Disordered" evidence="1">
    <location>
        <begin position="49"/>
        <end position="79"/>
    </location>
</feature>
<name>A0ABY6PLD3_9ACTN</name>
<reference evidence="3" key="1">
    <citation type="journal article" date="2022" name="Front. Microbiol.">
        <title>Mirubactin C rescues the lethal effect of cell wall biosynthesis mutations in Bacillus subtilis.</title>
        <authorList>
            <person name="Kepplinger B."/>
            <person name="Wen X."/>
            <person name="Tyler A.R."/>
            <person name="Kim B.Y."/>
            <person name="Brown J."/>
            <person name="Banks P."/>
            <person name="Dashti Y."/>
            <person name="Mackenzie E.S."/>
            <person name="Wills C."/>
            <person name="Kawai Y."/>
            <person name="Waldron K.J."/>
            <person name="Allenby N.E.E."/>
            <person name="Wu L.J."/>
            <person name="Hall M.J."/>
            <person name="Errington J."/>
        </authorList>
    </citation>
    <scope>NUCLEOTIDE SEQUENCE</scope>
    <source>
        <strain evidence="3">MDA8-470</strain>
    </source>
</reference>
<dbReference type="InterPro" id="IPR024079">
    <property type="entry name" value="MetalloPept_cat_dom_sf"/>
</dbReference>
<feature type="domain" description="DUF3152" evidence="2">
    <location>
        <begin position="71"/>
        <end position="235"/>
    </location>
</feature>
<dbReference type="Proteomes" id="UP001164963">
    <property type="component" value="Chromosome"/>
</dbReference>
<gene>
    <name evidence="3" type="ORF">NEH16_00875</name>
</gene>
<evidence type="ECO:0000256" key="1">
    <source>
        <dbReference type="SAM" id="MobiDB-lite"/>
    </source>
</evidence>
<dbReference type="InterPro" id="IPR022603">
    <property type="entry name" value="DUF3152"/>
</dbReference>
<sequence length="258" mass="26982">MTGRPNAPRTHRASARRRPRAAVTPVLLALAAAALCLLAGHGLPGTSDPAATPVAVHGDTRSETPEATATASVPESGPGTFTVARADAHRTGGGRPYRVEVEDDMGVDPDEAAEQIAAILDDERGWAHGAGVTFRQVADDSATLVIRIATPDTADAICATGGLDTEGELNCRVGRTVAVNLKRWQLGSPEFAGPPEEYRALIINHEVGHWLGYGHRECPGPGQPAPVMMQQIKGLHGCVSNAWPYAADGSFLDGPKVP</sequence>
<evidence type="ECO:0000259" key="2">
    <source>
        <dbReference type="Pfam" id="PF11350"/>
    </source>
</evidence>
<dbReference type="RefSeq" id="WP_265538481.1">
    <property type="nucleotide sequence ID" value="NZ_CP098740.1"/>
</dbReference>
<accession>A0ABY6PLD3</accession>
<dbReference type="SUPFAM" id="SSF55486">
    <property type="entry name" value="Metalloproteases ('zincins'), catalytic domain"/>
    <property type="match status" value="1"/>
</dbReference>
<proteinExistence type="predicted"/>
<dbReference type="EMBL" id="CP098740">
    <property type="protein sequence ID" value="UZK52857.1"/>
    <property type="molecule type" value="Genomic_DNA"/>
</dbReference>
<organism evidence="3 4">
    <name type="scientific">Streptomyces drozdowiczii</name>
    <dbReference type="NCBI Taxonomy" id="202862"/>
    <lineage>
        <taxon>Bacteria</taxon>
        <taxon>Bacillati</taxon>
        <taxon>Actinomycetota</taxon>
        <taxon>Actinomycetes</taxon>
        <taxon>Kitasatosporales</taxon>
        <taxon>Streptomycetaceae</taxon>
        <taxon>Streptomyces</taxon>
    </lineage>
</organism>
<evidence type="ECO:0000313" key="4">
    <source>
        <dbReference type="Proteomes" id="UP001164963"/>
    </source>
</evidence>
<evidence type="ECO:0000313" key="3">
    <source>
        <dbReference type="EMBL" id="UZK52857.1"/>
    </source>
</evidence>